<reference evidence="6 8" key="2">
    <citation type="submission" date="2018-11" db="EMBL/GenBank/DDBJ databases">
        <authorList>
            <consortium name="Pathogen Informatics"/>
        </authorList>
    </citation>
    <scope>NUCLEOTIDE SEQUENCE [LARGE SCALE GENOMIC DNA]</scope>
</reference>
<dbReference type="AlphaFoldDB" id="A0A0N4U493"/>
<evidence type="ECO:0000259" key="5">
    <source>
        <dbReference type="Pfam" id="PF00042"/>
    </source>
</evidence>
<name>A0A0N4U493_DRAME</name>
<dbReference type="Pfam" id="PF00042">
    <property type="entry name" value="Globin"/>
    <property type="match status" value="1"/>
</dbReference>
<dbReference type="GO" id="GO:0019825">
    <property type="term" value="F:oxygen binding"/>
    <property type="evidence" value="ECO:0007669"/>
    <property type="project" value="InterPro"/>
</dbReference>
<accession>A0A0N4U493</accession>
<evidence type="ECO:0000256" key="1">
    <source>
        <dbReference type="ARBA" id="ARBA00022617"/>
    </source>
</evidence>
<evidence type="ECO:0000313" key="6">
    <source>
        <dbReference type="EMBL" id="VDN55977.1"/>
    </source>
</evidence>
<feature type="domain" description="Globin" evidence="5">
    <location>
        <begin position="65"/>
        <end position="187"/>
    </location>
</feature>
<evidence type="ECO:0000256" key="2">
    <source>
        <dbReference type="ARBA" id="ARBA00022723"/>
    </source>
</evidence>
<comment type="similarity">
    <text evidence="4">Belongs to the globin family.</text>
</comment>
<keyword evidence="4" id="KW-0561">Oxygen transport</keyword>
<dbReference type="InterPro" id="IPR000971">
    <property type="entry name" value="Globin"/>
</dbReference>
<organism evidence="7 9">
    <name type="scientific">Dracunculus medinensis</name>
    <name type="common">Guinea worm</name>
    <dbReference type="NCBI Taxonomy" id="318479"/>
    <lineage>
        <taxon>Eukaryota</taxon>
        <taxon>Metazoa</taxon>
        <taxon>Ecdysozoa</taxon>
        <taxon>Nematoda</taxon>
        <taxon>Chromadorea</taxon>
        <taxon>Rhabditida</taxon>
        <taxon>Spirurina</taxon>
        <taxon>Dracunculoidea</taxon>
        <taxon>Dracunculidae</taxon>
        <taxon>Dracunculus</taxon>
    </lineage>
</organism>
<sequence>MAELNKKSSIKYDSDKIDQKVSKNQNSMKIEQMNFDISETNDLQIVRCHWIQLYKLNLQHSLIEETLTYIFENYANIRNIFHFGRRINLKQENWRKILKNDAHFHYHCTNIQCAITTIMDKLEDEISLRNFLIKLGNRHFFYNVYEIHLTIFQEAIITTLRQLLLKIDLNDKNLEKSWRIFMNEIKEKISAGIAKQRTYYLENCLNVKELQLISDLWNHINHNNHSELAKILYEQLNENEAISKTNMQQDGVYDEFCTFLIKVAFYFDE</sequence>
<keyword evidence="8" id="KW-1185">Reference proteome</keyword>
<proteinExistence type="inferred from homology"/>
<dbReference type="PANTHER" id="PTHR46458:SF6">
    <property type="entry name" value="GLOBIN FAMILY PROFILE DOMAIN-CONTAINING PROTEIN"/>
    <property type="match status" value="1"/>
</dbReference>
<dbReference type="PANTHER" id="PTHR46458">
    <property type="entry name" value="BLR2807 PROTEIN"/>
    <property type="match status" value="1"/>
</dbReference>
<dbReference type="OrthoDB" id="436496at2759"/>
<dbReference type="STRING" id="318479.A0A0N4U493"/>
<dbReference type="WBParaSite" id="DME_0000159001-mRNA-1">
    <property type="protein sequence ID" value="DME_0000159001-mRNA-1"/>
    <property type="gene ID" value="DME_0000159001"/>
</dbReference>
<protein>
    <submittedName>
        <fullName evidence="9">GLOBIN domain-containing protein</fullName>
    </submittedName>
</protein>
<dbReference type="InterPro" id="IPR012292">
    <property type="entry name" value="Globin/Proto"/>
</dbReference>
<dbReference type="Gene3D" id="1.10.490.10">
    <property type="entry name" value="Globins"/>
    <property type="match status" value="1"/>
</dbReference>
<evidence type="ECO:0000313" key="8">
    <source>
        <dbReference type="Proteomes" id="UP000274756"/>
    </source>
</evidence>
<dbReference type="EMBL" id="UYYG01001154">
    <property type="protein sequence ID" value="VDN55977.1"/>
    <property type="molecule type" value="Genomic_DNA"/>
</dbReference>
<dbReference type="GO" id="GO:0020037">
    <property type="term" value="F:heme binding"/>
    <property type="evidence" value="ECO:0007669"/>
    <property type="project" value="InterPro"/>
</dbReference>
<gene>
    <name evidence="6" type="ORF">DME_LOCUS5950</name>
</gene>
<keyword evidence="3" id="KW-0408">Iron</keyword>
<evidence type="ECO:0000256" key="3">
    <source>
        <dbReference type="ARBA" id="ARBA00023004"/>
    </source>
</evidence>
<dbReference type="Proteomes" id="UP000038040">
    <property type="component" value="Unplaced"/>
</dbReference>
<dbReference type="InterPro" id="IPR050532">
    <property type="entry name" value="Globin-like_OT"/>
</dbReference>
<dbReference type="InterPro" id="IPR009050">
    <property type="entry name" value="Globin-like_sf"/>
</dbReference>
<dbReference type="InterPro" id="IPR044399">
    <property type="entry name" value="Mb-like_M"/>
</dbReference>
<dbReference type="Proteomes" id="UP000274756">
    <property type="component" value="Unassembled WGS sequence"/>
</dbReference>
<reference evidence="9" key="1">
    <citation type="submission" date="2017-02" db="UniProtKB">
        <authorList>
            <consortium name="WormBaseParasite"/>
        </authorList>
    </citation>
    <scope>IDENTIFICATION</scope>
</reference>
<dbReference type="GO" id="GO:0005344">
    <property type="term" value="F:oxygen carrier activity"/>
    <property type="evidence" value="ECO:0007669"/>
    <property type="project" value="UniProtKB-KW"/>
</dbReference>
<evidence type="ECO:0000313" key="7">
    <source>
        <dbReference type="Proteomes" id="UP000038040"/>
    </source>
</evidence>
<dbReference type="GO" id="GO:0046872">
    <property type="term" value="F:metal ion binding"/>
    <property type="evidence" value="ECO:0007669"/>
    <property type="project" value="UniProtKB-KW"/>
</dbReference>
<keyword evidence="4" id="KW-0813">Transport</keyword>
<evidence type="ECO:0000313" key="9">
    <source>
        <dbReference type="WBParaSite" id="DME_0000159001-mRNA-1"/>
    </source>
</evidence>
<keyword evidence="1 4" id="KW-0349">Heme</keyword>
<evidence type="ECO:0000256" key="4">
    <source>
        <dbReference type="RuleBase" id="RU000356"/>
    </source>
</evidence>
<dbReference type="CDD" id="cd01040">
    <property type="entry name" value="Mb-like"/>
    <property type="match status" value="1"/>
</dbReference>
<dbReference type="SUPFAM" id="SSF46458">
    <property type="entry name" value="Globin-like"/>
    <property type="match status" value="1"/>
</dbReference>
<keyword evidence="2" id="KW-0479">Metal-binding</keyword>